<dbReference type="EMBL" id="JBBNAG010000005">
    <property type="protein sequence ID" value="KAK9132661.1"/>
    <property type="molecule type" value="Genomic_DNA"/>
</dbReference>
<sequence>MGDEIHCYIFLEIIWVGRGTLACEAVGRGLDSRMSCQGTSMELIEELELKSRFSSYIYSFLLVQKSILEREDFLHRCGAAECVQ</sequence>
<organism evidence="1 2">
    <name type="scientific">Stephania cephalantha</name>
    <dbReference type="NCBI Taxonomy" id="152367"/>
    <lineage>
        <taxon>Eukaryota</taxon>
        <taxon>Viridiplantae</taxon>
        <taxon>Streptophyta</taxon>
        <taxon>Embryophyta</taxon>
        <taxon>Tracheophyta</taxon>
        <taxon>Spermatophyta</taxon>
        <taxon>Magnoliopsida</taxon>
        <taxon>Ranunculales</taxon>
        <taxon>Menispermaceae</taxon>
        <taxon>Menispermoideae</taxon>
        <taxon>Cissampelideae</taxon>
        <taxon>Stephania</taxon>
    </lineage>
</organism>
<accession>A0AAP0JG43</accession>
<comment type="caution">
    <text evidence="1">The sequence shown here is derived from an EMBL/GenBank/DDBJ whole genome shotgun (WGS) entry which is preliminary data.</text>
</comment>
<gene>
    <name evidence="1" type="ORF">Scep_012189</name>
</gene>
<keyword evidence="2" id="KW-1185">Reference proteome</keyword>
<name>A0AAP0JG43_9MAGN</name>
<proteinExistence type="predicted"/>
<protein>
    <submittedName>
        <fullName evidence="1">Uncharacterized protein</fullName>
    </submittedName>
</protein>
<evidence type="ECO:0000313" key="1">
    <source>
        <dbReference type="EMBL" id="KAK9132661.1"/>
    </source>
</evidence>
<dbReference type="Proteomes" id="UP001419268">
    <property type="component" value="Unassembled WGS sequence"/>
</dbReference>
<dbReference type="AlphaFoldDB" id="A0AAP0JG43"/>
<evidence type="ECO:0000313" key="2">
    <source>
        <dbReference type="Proteomes" id="UP001419268"/>
    </source>
</evidence>
<reference evidence="1 2" key="1">
    <citation type="submission" date="2024-01" db="EMBL/GenBank/DDBJ databases">
        <title>Genome assemblies of Stephania.</title>
        <authorList>
            <person name="Yang L."/>
        </authorList>
    </citation>
    <scope>NUCLEOTIDE SEQUENCE [LARGE SCALE GENOMIC DNA]</scope>
    <source>
        <strain evidence="1">JXDWG</strain>
        <tissue evidence="1">Leaf</tissue>
    </source>
</reference>